<accession>A0A060N952</accession>
<organism evidence="1">
    <name type="scientific">Clostridium botulinum B str. Osaka05</name>
    <dbReference type="NCBI Taxonomy" id="1407017"/>
    <lineage>
        <taxon>Bacteria</taxon>
        <taxon>Bacillati</taxon>
        <taxon>Bacillota</taxon>
        <taxon>Clostridia</taxon>
        <taxon>Eubacteriales</taxon>
        <taxon>Clostridiaceae</taxon>
        <taxon>Clostridium</taxon>
    </lineage>
</organism>
<evidence type="ECO:0000313" key="1">
    <source>
        <dbReference type="EMBL" id="BAO05158.1"/>
    </source>
</evidence>
<sequence length="233" mass="27407">MLELQGTEKETAYASCIREYVLYQLENLNVPELEGKKQKFISAITRQKKAKVIIKSFVSSFRLENVKAIALDFLTYENKFTQKEILSFSERAVTIDETLKDDKCEIKKYKIEESKQKNNEEVKNEFISASEKQIKYLKDLMENTDNMKLEFNGVNLEYYKELIKSCKENKLSRRDASKMIDTLLECQKFKCKNGDVKFFECRYDTRDCETGEHIEAGELVWKDSEGIHRADNY</sequence>
<dbReference type="RefSeq" id="WP_030032329.1">
    <property type="nucleotide sequence ID" value="NZ_BA000059.1"/>
</dbReference>
<gene>
    <name evidence="1" type="ORF">CBO05P2_133</name>
</gene>
<dbReference type="EMBL" id="BA000059">
    <property type="protein sequence ID" value="BAO05158.1"/>
    <property type="molecule type" value="Genomic_DNA"/>
</dbReference>
<proteinExistence type="predicted"/>
<name>A0A060N952_CLOBO</name>
<dbReference type="Proteomes" id="UP000054164">
    <property type="component" value="Unassembled WGS sequence"/>
</dbReference>
<reference evidence="1" key="1">
    <citation type="submission" date="2013-10" db="EMBL/GenBank/DDBJ databases">
        <title>Draft genome sequence of Clostridium botulinum type B strain Osaka05.</title>
        <authorList>
            <person name="Sakaguchi Y."/>
            <person name="Hosomi K."/>
            <person name="Uchiyama J."/>
            <person name="Ogura Y."/>
            <person name="Sakaguchi M."/>
            <person name="Kohda T."/>
            <person name="Mukamoto M."/>
            <person name="Misawa N."/>
            <person name="Matsuzaki S."/>
            <person name="Hayashi T."/>
            <person name="Kozaki S."/>
        </authorList>
    </citation>
    <scope>NUCLEOTIDE SEQUENCE</scope>
    <source>
        <strain evidence="1">Osaka05</strain>
    </source>
</reference>
<dbReference type="HOGENOM" id="CLU_1188277_0_0_9"/>
<protein>
    <submittedName>
        <fullName evidence="1">Uncharacterized protein</fullName>
    </submittedName>
</protein>
<dbReference type="AlphaFoldDB" id="A0A060N952"/>